<sequence length="390" mass="45957">MRLIEDFNEIPTLGFITSIQLVITIWNLSTILRSIQQYLNPSPVSQNLLWREIEDNVKSIAENTVEIPPLLKPDLNVIIKPIGHHIRAMKTFLYFCPNVRPILHDFRVSYFTPYGTVDTKRVEKLLVKDQTLEYGFRYILACNNCFEELVQQLFDHVEVTEINYYKEKPSNVELLSYWTHRMLRTTSVFRNLAIPPGEVRVQYDYTAEELALMYSMQECNKAGIEYFTNCLPRQRFEDISQEHFSLLLTLFIERGACRLPPRPDEHKADSIYCLLSRLNENVRSNILNRNYSYRVLRIFLSYPFYGLFNTYANKLISHLRESDTFFLLHDIISLQYLNEHFFGYELFRDLWHICPENHKEYAREKCGDPSYVGTELVQSAIILADEALAT</sequence>
<accession>A0A8X6XIY6</accession>
<dbReference type="AlphaFoldDB" id="A0A8X6XIY6"/>
<dbReference type="Proteomes" id="UP000886998">
    <property type="component" value="Unassembled WGS sequence"/>
</dbReference>
<name>A0A8X6XIY6_9ARAC</name>
<proteinExistence type="predicted"/>
<comment type="caution">
    <text evidence="1">The sequence shown here is derived from an EMBL/GenBank/DDBJ whole genome shotgun (WGS) entry which is preliminary data.</text>
</comment>
<reference evidence="1" key="1">
    <citation type="submission" date="2020-08" db="EMBL/GenBank/DDBJ databases">
        <title>Multicomponent nature underlies the extraordinary mechanical properties of spider dragline silk.</title>
        <authorList>
            <person name="Kono N."/>
            <person name="Nakamura H."/>
            <person name="Mori M."/>
            <person name="Yoshida Y."/>
            <person name="Ohtoshi R."/>
            <person name="Malay A.D."/>
            <person name="Moran D.A.P."/>
            <person name="Tomita M."/>
            <person name="Numata K."/>
            <person name="Arakawa K."/>
        </authorList>
    </citation>
    <scope>NUCLEOTIDE SEQUENCE</scope>
</reference>
<protein>
    <submittedName>
        <fullName evidence="1">Uncharacterized protein</fullName>
    </submittedName>
</protein>
<keyword evidence="2" id="KW-1185">Reference proteome</keyword>
<gene>
    <name evidence="1" type="ORF">TNIN_64031</name>
</gene>
<organism evidence="1 2">
    <name type="scientific">Trichonephila inaurata madagascariensis</name>
    <dbReference type="NCBI Taxonomy" id="2747483"/>
    <lineage>
        <taxon>Eukaryota</taxon>
        <taxon>Metazoa</taxon>
        <taxon>Ecdysozoa</taxon>
        <taxon>Arthropoda</taxon>
        <taxon>Chelicerata</taxon>
        <taxon>Arachnida</taxon>
        <taxon>Araneae</taxon>
        <taxon>Araneomorphae</taxon>
        <taxon>Entelegynae</taxon>
        <taxon>Araneoidea</taxon>
        <taxon>Nephilidae</taxon>
        <taxon>Trichonephila</taxon>
        <taxon>Trichonephila inaurata</taxon>
    </lineage>
</organism>
<dbReference type="EMBL" id="BMAV01009192">
    <property type="protein sequence ID" value="GFY53279.1"/>
    <property type="molecule type" value="Genomic_DNA"/>
</dbReference>
<evidence type="ECO:0000313" key="2">
    <source>
        <dbReference type="Proteomes" id="UP000886998"/>
    </source>
</evidence>
<evidence type="ECO:0000313" key="1">
    <source>
        <dbReference type="EMBL" id="GFY53279.1"/>
    </source>
</evidence>